<organism evidence="2 3">
    <name type="scientific">Corynebacterium spheniscorum</name>
    <dbReference type="NCBI Taxonomy" id="185761"/>
    <lineage>
        <taxon>Bacteria</taxon>
        <taxon>Bacillati</taxon>
        <taxon>Actinomycetota</taxon>
        <taxon>Actinomycetes</taxon>
        <taxon>Mycobacteriales</taxon>
        <taxon>Corynebacteriaceae</taxon>
        <taxon>Corynebacterium</taxon>
    </lineage>
</organism>
<feature type="domain" description="N-acetyltransferase" evidence="1">
    <location>
        <begin position="6"/>
        <end position="186"/>
    </location>
</feature>
<sequence length="188" mass="21142">MESVKITIRRLSAPEFSMLCPHLVDIYERAMGYSQEDTTRRISTWRSDSRHRGFNAVIALSGDIILGVAYGHLGEPSRWWHREVATGLRSSGKKAENYEAILRDYFEISEVHVEPAAQGRGIGRALITDLLYLAPASYALLSTPEVEAEDNLAFGLYRSLGFSDVLRNYCFYGDLRPFAILGRPLPLS</sequence>
<protein>
    <submittedName>
        <fullName evidence="2">Acetyltransferase (GNAT) family protein</fullName>
    </submittedName>
</protein>
<gene>
    <name evidence="2" type="ORF">SAMN05660282_00787</name>
</gene>
<dbReference type="EMBL" id="FOPJ01000003">
    <property type="protein sequence ID" value="SFG39455.1"/>
    <property type="molecule type" value="Genomic_DNA"/>
</dbReference>
<evidence type="ECO:0000313" key="3">
    <source>
        <dbReference type="Proteomes" id="UP000199065"/>
    </source>
</evidence>
<dbReference type="CDD" id="cd04301">
    <property type="entry name" value="NAT_SF"/>
    <property type="match status" value="1"/>
</dbReference>
<reference evidence="2 3" key="1">
    <citation type="submission" date="2016-10" db="EMBL/GenBank/DDBJ databases">
        <authorList>
            <person name="de Groot N.N."/>
        </authorList>
    </citation>
    <scope>NUCLEOTIDE SEQUENCE [LARGE SCALE GENOMIC DNA]</scope>
    <source>
        <strain>J11</strain>
        <strain evidence="3">PG 39</strain>
    </source>
</reference>
<dbReference type="RefSeq" id="WP_317845906.1">
    <property type="nucleotide sequence ID" value="NZ_FOPJ01000003.1"/>
</dbReference>
<dbReference type="InterPro" id="IPR016181">
    <property type="entry name" value="Acyl_CoA_acyltransferase"/>
</dbReference>
<proteinExistence type="predicted"/>
<dbReference type="Pfam" id="PF13508">
    <property type="entry name" value="Acetyltransf_7"/>
    <property type="match status" value="1"/>
</dbReference>
<keyword evidence="2" id="KW-0808">Transferase</keyword>
<evidence type="ECO:0000313" key="2">
    <source>
        <dbReference type="EMBL" id="SFG39455.1"/>
    </source>
</evidence>
<dbReference type="Proteomes" id="UP000199065">
    <property type="component" value="Unassembled WGS sequence"/>
</dbReference>
<accession>A0A1I2RFJ1</accession>
<dbReference type="InterPro" id="IPR000182">
    <property type="entry name" value="GNAT_dom"/>
</dbReference>
<dbReference type="Gene3D" id="3.40.630.30">
    <property type="match status" value="1"/>
</dbReference>
<dbReference type="SUPFAM" id="SSF55729">
    <property type="entry name" value="Acyl-CoA N-acyltransferases (Nat)"/>
    <property type="match status" value="1"/>
</dbReference>
<dbReference type="PROSITE" id="PS51186">
    <property type="entry name" value="GNAT"/>
    <property type="match status" value="1"/>
</dbReference>
<dbReference type="GO" id="GO:0016747">
    <property type="term" value="F:acyltransferase activity, transferring groups other than amino-acyl groups"/>
    <property type="evidence" value="ECO:0007669"/>
    <property type="project" value="InterPro"/>
</dbReference>
<keyword evidence="3" id="KW-1185">Reference proteome</keyword>
<dbReference type="AlphaFoldDB" id="A0A1I2RFJ1"/>
<name>A0A1I2RFJ1_9CORY</name>
<evidence type="ECO:0000259" key="1">
    <source>
        <dbReference type="PROSITE" id="PS51186"/>
    </source>
</evidence>
<dbReference type="STRING" id="185761.SAMN05660282_00787"/>